<dbReference type="InterPro" id="IPR036390">
    <property type="entry name" value="WH_DNA-bd_sf"/>
</dbReference>
<dbReference type="KEGG" id="kme:H0A61_00882"/>
<dbReference type="AlphaFoldDB" id="A0A8A0RJQ0"/>
<evidence type="ECO:0000256" key="2">
    <source>
        <dbReference type="ARBA" id="ARBA00023125"/>
    </source>
</evidence>
<dbReference type="Gene3D" id="1.10.10.10">
    <property type="entry name" value="Winged helix-like DNA-binding domain superfamily/Winged helix DNA-binding domain"/>
    <property type="match status" value="1"/>
</dbReference>
<dbReference type="Pfam" id="PF07729">
    <property type="entry name" value="FCD"/>
    <property type="match status" value="1"/>
</dbReference>
<proteinExistence type="predicted"/>
<dbReference type="SUPFAM" id="SSF46785">
    <property type="entry name" value="Winged helix' DNA-binding domain"/>
    <property type="match status" value="1"/>
</dbReference>
<evidence type="ECO:0000313" key="5">
    <source>
        <dbReference type="EMBL" id="QSQ08555.1"/>
    </source>
</evidence>
<keyword evidence="1" id="KW-0805">Transcription regulation</keyword>
<dbReference type="CDD" id="cd07377">
    <property type="entry name" value="WHTH_GntR"/>
    <property type="match status" value="1"/>
</dbReference>
<dbReference type="EMBL" id="CP059066">
    <property type="protein sequence ID" value="QSQ08555.1"/>
    <property type="molecule type" value="Genomic_DNA"/>
</dbReference>
<evidence type="ECO:0000313" key="6">
    <source>
        <dbReference type="Proteomes" id="UP000662904"/>
    </source>
</evidence>
<keyword evidence="5" id="KW-0670">Pyruvate</keyword>
<dbReference type="InterPro" id="IPR008920">
    <property type="entry name" value="TF_FadR/GntR_C"/>
</dbReference>
<organism evidence="5 6">
    <name type="scientific">Koleobacter methoxysyntrophicus</name>
    <dbReference type="NCBI Taxonomy" id="2751313"/>
    <lineage>
        <taxon>Bacteria</taxon>
        <taxon>Bacillati</taxon>
        <taxon>Bacillota</taxon>
        <taxon>Clostridia</taxon>
        <taxon>Koleobacterales</taxon>
        <taxon>Koleobacteraceae</taxon>
        <taxon>Koleobacter</taxon>
    </lineage>
</organism>
<keyword evidence="2" id="KW-0238">DNA-binding</keyword>
<evidence type="ECO:0000256" key="3">
    <source>
        <dbReference type="ARBA" id="ARBA00023163"/>
    </source>
</evidence>
<reference evidence="5" key="1">
    <citation type="submission" date="2020-07" db="EMBL/GenBank/DDBJ databases">
        <title>Koleobacter methoxysyntrophicus gen. nov., sp. nov., a novel anaerobic bacterium isolated from deep subsurface oil field and proposal of Koleobacterales ord. nov. in the phylum Firmicutes.</title>
        <authorList>
            <person name="Sakamoto S."/>
            <person name="Tamaki H."/>
        </authorList>
    </citation>
    <scope>NUCLEOTIDE SEQUENCE</scope>
    <source>
        <strain evidence="5">NRmbB1</strain>
    </source>
</reference>
<dbReference type="Pfam" id="PF00392">
    <property type="entry name" value="GntR"/>
    <property type="match status" value="1"/>
</dbReference>
<keyword evidence="6" id="KW-1185">Reference proteome</keyword>
<name>A0A8A0RJQ0_9FIRM</name>
<dbReference type="InterPro" id="IPR000524">
    <property type="entry name" value="Tscrpt_reg_HTH_GntR"/>
</dbReference>
<dbReference type="PANTHER" id="PTHR43537:SF5">
    <property type="entry name" value="UXU OPERON TRANSCRIPTIONAL REGULATOR"/>
    <property type="match status" value="1"/>
</dbReference>
<feature type="domain" description="HTH gntR-type" evidence="4">
    <location>
        <begin position="9"/>
        <end position="77"/>
    </location>
</feature>
<accession>A0A8A0RJQ0</accession>
<dbReference type="PANTHER" id="PTHR43537">
    <property type="entry name" value="TRANSCRIPTIONAL REGULATOR, GNTR FAMILY"/>
    <property type="match status" value="1"/>
</dbReference>
<dbReference type="GO" id="GO:0003700">
    <property type="term" value="F:DNA-binding transcription factor activity"/>
    <property type="evidence" value="ECO:0007669"/>
    <property type="project" value="InterPro"/>
</dbReference>
<dbReference type="InterPro" id="IPR011711">
    <property type="entry name" value="GntR_C"/>
</dbReference>
<dbReference type="Gene3D" id="1.20.120.530">
    <property type="entry name" value="GntR ligand-binding domain-like"/>
    <property type="match status" value="1"/>
</dbReference>
<gene>
    <name evidence="5" type="primary">pdhR</name>
    <name evidence="5" type="ORF">H0A61_00882</name>
</gene>
<dbReference type="GO" id="GO:0003677">
    <property type="term" value="F:DNA binding"/>
    <property type="evidence" value="ECO:0007669"/>
    <property type="project" value="UniProtKB-KW"/>
</dbReference>
<protein>
    <submittedName>
        <fullName evidence="5">Pyruvate dehydrogenase complex repressor</fullName>
    </submittedName>
</protein>
<dbReference type="SMART" id="SM00895">
    <property type="entry name" value="FCD"/>
    <property type="match status" value="1"/>
</dbReference>
<keyword evidence="3" id="KW-0804">Transcription</keyword>
<sequence length="229" mass="26333">MNFQPVKSVRLYESVIDQIKGLIDSGQIKPGDKFPPEREMMKTMGVSRSILREAFRVLESKGIIESIPGGGRFLKDYYKTDYFSLKKHQLNLEKAQVLDILETREIIELKVVKLAVNRAADEDLYRIKKSLESEIGGKSALNRLFKQDVDFHTGIAQLTRNLVLKDTLRMLMDLLVKQYSSVSIGSFRRGELLAQHKEIMTGILARKEEKALEAAKRHIEYEREIFTSQ</sequence>
<dbReference type="Proteomes" id="UP000662904">
    <property type="component" value="Chromosome"/>
</dbReference>
<dbReference type="InterPro" id="IPR036388">
    <property type="entry name" value="WH-like_DNA-bd_sf"/>
</dbReference>
<dbReference type="SUPFAM" id="SSF48008">
    <property type="entry name" value="GntR ligand-binding domain-like"/>
    <property type="match status" value="1"/>
</dbReference>
<dbReference type="PRINTS" id="PR00035">
    <property type="entry name" value="HTHGNTR"/>
</dbReference>
<dbReference type="SMART" id="SM00345">
    <property type="entry name" value="HTH_GNTR"/>
    <property type="match status" value="1"/>
</dbReference>
<evidence type="ECO:0000256" key="1">
    <source>
        <dbReference type="ARBA" id="ARBA00023015"/>
    </source>
</evidence>
<dbReference type="RefSeq" id="WP_206708765.1">
    <property type="nucleotide sequence ID" value="NZ_CP059066.1"/>
</dbReference>
<dbReference type="PROSITE" id="PS50949">
    <property type="entry name" value="HTH_GNTR"/>
    <property type="match status" value="1"/>
</dbReference>
<evidence type="ECO:0000259" key="4">
    <source>
        <dbReference type="PROSITE" id="PS50949"/>
    </source>
</evidence>